<dbReference type="InterPro" id="IPR036102">
    <property type="entry name" value="OsmC/Ohrsf"/>
</dbReference>
<proteinExistence type="predicted"/>
<dbReference type="RefSeq" id="WP_121205584.1">
    <property type="nucleotide sequence ID" value="NZ_RBZP01000018.1"/>
</dbReference>
<comment type="caution">
    <text evidence="1">The sequence shown here is derived from an EMBL/GenBank/DDBJ whole genome shotgun (WGS) entry which is preliminary data.</text>
</comment>
<accession>A0A494ZWS1</accession>
<dbReference type="InterPro" id="IPR003718">
    <property type="entry name" value="OsmC/Ohr_fam"/>
</dbReference>
<organism evidence="1 2">
    <name type="scientific">Oceanobacillus halophilus</name>
    <dbReference type="NCBI Taxonomy" id="930130"/>
    <lineage>
        <taxon>Bacteria</taxon>
        <taxon>Bacillati</taxon>
        <taxon>Bacillota</taxon>
        <taxon>Bacilli</taxon>
        <taxon>Bacillales</taxon>
        <taxon>Bacillaceae</taxon>
        <taxon>Oceanobacillus</taxon>
    </lineage>
</organism>
<dbReference type="Gene3D" id="3.30.300.20">
    <property type="match status" value="1"/>
</dbReference>
<name>A0A494ZWS1_9BACI</name>
<dbReference type="InterPro" id="IPR015946">
    <property type="entry name" value="KH_dom-like_a/b"/>
</dbReference>
<dbReference type="SUPFAM" id="SSF82784">
    <property type="entry name" value="OsmC-like"/>
    <property type="match status" value="1"/>
</dbReference>
<sequence length="141" mass="15460">MRTNISWKGNVAFSGETNTGHEIKIDGAEELGGQNAGVRPMKLLLHSLAGCTGIHVISILQKMRIEPTSFHLTLDGCRAEKPPKNFTNIKMHFAFEGNLPEEKVIRAIKLTNEKYCSVAHSLNVPITSSYSINGQLGIDTL</sequence>
<dbReference type="EMBL" id="RBZP01000018">
    <property type="protein sequence ID" value="RKQ30384.1"/>
    <property type="molecule type" value="Genomic_DNA"/>
</dbReference>
<dbReference type="AlphaFoldDB" id="A0A494ZWS1"/>
<dbReference type="PANTHER" id="PTHR34352:SF1">
    <property type="entry name" value="PROTEIN YHFA"/>
    <property type="match status" value="1"/>
</dbReference>
<dbReference type="Proteomes" id="UP000269301">
    <property type="component" value="Unassembled WGS sequence"/>
</dbReference>
<dbReference type="Pfam" id="PF02566">
    <property type="entry name" value="OsmC"/>
    <property type="match status" value="1"/>
</dbReference>
<dbReference type="PANTHER" id="PTHR34352">
    <property type="entry name" value="PROTEIN YHFA"/>
    <property type="match status" value="1"/>
</dbReference>
<keyword evidence="2" id="KW-1185">Reference proteome</keyword>
<protein>
    <submittedName>
        <fullName evidence="1">OsmC family peroxiredoxin</fullName>
    </submittedName>
</protein>
<evidence type="ECO:0000313" key="2">
    <source>
        <dbReference type="Proteomes" id="UP000269301"/>
    </source>
</evidence>
<reference evidence="1 2" key="1">
    <citation type="journal article" date="2016" name="Int. J. Syst. Evol. Microbiol.">
        <title>Oceanobacillus halophilus sp. nov., a novel moderately halophilic bacterium from a hypersaline lake.</title>
        <authorList>
            <person name="Amoozegar M.A."/>
            <person name="Bagheri M."/>
            <person name="Makhdoumi A."/>
            <person name="Nikou M.M."/>
            <person name="Fazeli S.A.S."/>
            <person name="Schumann P."/>
            <person name="Sproer C."/>
            <person name="Sanchez-Porro C."/>
            <person name="Ventosa A."/>
        </authorList>
    </citation>
    <scope>NUCLEOTIDE SEQUENCE [LARGE SCALE GENOMIC DNA]</scope>
    <source>
        <strain evidence="1 2">DSM 23996</strain>
    </source>
</reference>
<gene>
    <name evidence="1" type="ORF">D8M06_15860</name>
</gene>
<dbReference type="OrthoDB" id="9804010at2"/>
<evidence type="ECO:0000313" key="1">
    <source>
        <dbReference type="EMBL" id="RKQ30384.1"/>
    </source>
</evidence>